<gene>
    <name evidence="6" type="ORF">IO99_03045</name>
</gene>
<evidence type="ECO:0000256" key="2">
    <source>
        <dbReference type="ARBA" id="ARBA00008814"/>
    </source>
</evidence>
<reference evidence="6 7" key="1">
    <citation type="submission" date="2014-07" db="EMBL/GenBank/DDBJ databases">
        <title>Draft genome of Clostridium sulfidigenes 113A isolated from sediments associated with methane hydrate from Krishna Godavari basin.</title>
        <authorList>
            <person name="Honkalas V.S."/>
            <person name="Dabir A.P."/>
            <person name="Arora P."/>
            <person name="Dhakephalkar P.K."/>
        </authorList>
    </citation>
    <scope>NUCLEOTIDE SEQUENCE [LARGE SCALE GENOMIC DNA]</scope>
    <source>
        <strain evidence="6 7">113A</strain>
    </source>
</reference>
<dbReference type="SUPFAM" id="SSF53807">
    <property type="entry name" value="Helical backbone' metal receptor"/>
    <property type="match status" value="1"/>
</dbReference>
<evidence type="ECO:0000256" key="1">
    <source>
        <dbReference type="ARBA" id="ARBA00004196"/>
    </source>
</evidence>
<dbReference type="InterPro" id="IPR002491">
    <property type="entry name" value="ABC_transptr_periplasmic_BD"/>
</dbReference>
<feature type="domain" description="Fe/B12 periplasmic-binding" evidence="5">
    <location>
        <begin position="56"/>
        <end position="318"/>
    </location>
</feature>
<dbReference type="Gene3D" id="3.40.50.1980">
    <property type="entry name" value="Nitrogenase molybdenum iron protein domain"/>
    <property type="match status" value="2"/>
</dbReference>
<dbReference type="InterPro" id="IPR033870">
    <property type="entry name" value="FatB"/>
</dbReference>
<accession>A0A084JHF9</accession>
<comment type="subcellular location">
    <subcellularLocation>
        <location evidence="1">Cell envelope</location>
    </subcellularLocation>
</comment>
<comment type="caution">
    <text evidence="6">The sequence shown here is derived from an EMBL/GenBank/DDBJ whole genome shotgun (WGS) entry which is preliminary data.</text>
</comment>
<evidence type="ECO:0000259" key="5">
    <source>
        <dbReference type="PROSITE" id="PS50983"/>
    </source>
</evidence>
<dbReference type="AlphaFoldDB" id="A0A084JHF9"/>
<comment type="similarity">
    <text evidence="2">Belongs to the bacterial solute-binding protein 8 family.</text>
</comment>
<dbReference type="Proteomes" id="UP000028542">
    <property type="component" value="Unassembled WGS sequence"/>
</dbReference>
<proteinExistence type="inferred from homology"/>
<keyword evidence="3" id="KW-0813">Transport</keyword>
<dbReference type="GO" id="GO:1901678">
    <property type="term" value="P:iron coordination entity transport"/>
    <property type="evidence" value="ECO:0007669"/>
    <property type="project" value="UniProtKB-ARBA"/>
</dbReference>
<evidence type="ECO:0000256" key="4">
    <source>
        <dbReference type="ARBA" id="ARBA00022729"/>
    </source>
</evidence>
<evidence type="ECO:0000256" key="3">
    <source>
        <dbReference type="ARBA" id="ARBA00022448"/>
    </source>
</evidence>
<dbReference type="RefSeq" id="WP_035129985.1">
    <property type="nucleotide sequence ID" value="NZ_JPMD01000003.1"/>
</dbReference>
<dbReference type="GO" id="GO:0030288">
    <property type="term" value="C:outer membrane-bounded periplasmic space"/>
    <property type="evidence" value="ECO:0007669"/>
    <property type="project" value="TreeGrafter"/>
</dbReference>
<keyword evidence="7" id="KW-1185">Reference proteome</keyword>
<dbReference type="eggNOG" id="COG4607">
    <property type="taxonomic scope" value="Bacteria"/>
</dbReference>
<dbReference type="InterPro" id="IPR051313">
    <property type="entry name" value="Bact_iron-sidero_bind"/>
</dbReference>
<dbReference type="EMBL" id="JPMD01000003">
    <property type="protein sequence ID" value="KEZ88393.1"/>
    <property type="molecule type" value="Genomic_DNA"/>
</dbReference>
<dbReference type="PANTHER" id="PTHR30532">
    <property type="entry name" value="IRON III DICITRATE-BINDING PERIPLASMIC PROTEIN"/>
    <property type="match status" value="1"/>
</dbReference>
<dbReference type="PANTHER" id="PTHR30532:SF28">
    <property type="entry name" value="PETROBACTIN-BINDING PROTEIN YCLQ"/>
    <property type="match status" value="1"/>
</dbReference>
<sequence length="318" mass="34840">MNKKKISIIVGVAIVALIGVFAATKLGNKENEGEKGETIKIIHTAGETEVPKNPEKVVVLDYASLDIMDSLDIKGLVGLPKKNLPTYLSEYKEEKYTDLGGLKEFSLEVINEIKPNLIIIEGRQADYYEELSAIAPTIQLGTDTTKYLESLESNVNIIGQIFGKEDAATSKLKELNKRVEEVGKKVKEQGFNALATIITDGSMSVYGAGSRFSIIFEKFGFVPTDENIEVSKHGQNITYEYLLAKNPNYLFVVDKSAGTSGSEDYSAAKEVIENELVKTTDTYKNGNIVYLNAQAWYVGGAGLQAADLIIEDMEGITK</sequence>
<evidence type="ECO:0000313" key="6">
    <source>
        <dbReference type="EMBL" id="KEZ88393.1"/>
    </source>
</evidence>
<dbReference type="Pfam" id="PF01497">
    <property type="entry name" value="Peripla_BP_2"/>
    <property type="match status" value="1"/>
</dbReference>
<protein>
    <submittedName>
        <fullName evidence="6">ABC transporter</fullName>
    </submittedName>
</protein>
<name>A0A084JHF9_9CLOT</name>
<keyword evidence="4" id="KW-0732">Signal</keyword>
<dbReference type="PROSITE" id="PS50983">
    <property type="entry name" value="FE_B12_PBP"/>
    <property type="match status" value="1"/>
</dbReference>
<organism evidence="6 7">
    <name type="scientific">Clostridium sulfidigenes</name>
    <dbReference type="NCBI Taxonomy" id="318464"/>
    <lineage>
        <taxon>Bacteria</taxon>
        <taxon>Bacillati</taxon>
        <taxon>Bacillota</taxon>
        <taxon>Clostridia</taxon>
        <taxon>Eubacteriales</taxon>
        <taxon>Clostridiaceae</taxon>
        <taxon>Clostridium</taxon>
    </lineage>
</organism>
<dbReference type="STRING" id="318464.IO99_03045"/>
<dbReference type="CDD" id="cd01140">
    <property type="entry name" value="FatB"/>
    <property type="match status" value="1"/>
</dbReference>
<evidence type="ECO:0000313" key="7">
    <source>
        <dbReference type="Proteomes" id="UP000028542"/>
    </source>
</evidence>